<dbReference type="InterPro" id="IPR000620">
    <property type="entry name" value="EamA_dom"/>
</dbReference>
<dbReference type="InterPro" id="IPR037185">
    <property type="entry name" value="EmrE-like"/>
</dbReference>
<feature type="transmembrane region" description="Helical" evidence="1">
    <location>
        <begin position="120"/>
        <end position="139"/>
    </location>
</feature>
<proteinExistence type="predicted"/>
<dbReference type="EMBL" id="LCFD01000006">
    <property type="protein sequence ID" value="KKS86960.1"/>
    <property type="molecule type" value="Genomic_DNA"/>
</dbReference>
<keyword evidence="1" id="KW-1133">Transmembrane helix</keyword>
<feature type="transmembrane region" description="Helical" evidence="1">
    <location>
        <begin position="209"/>
        <end position="231"/>
    </location>
</feature>
<evidence type="ECO:0000256" key="1">
    <source>
        <dbReference type="SAM" id="Phobius"/>
    </source>
</evidence>
<feature type="transmembrane region" description="Helical" evidence="1">
    <location>
        <begin position="59"/>
        <end position="81"/>
    </location>
</feature>
<organism evidence="3 4">
    <name type="scientific">Candidatus Gottesmanbacteria bacterium GW2011_GWB1_43_11</name>
    <dbReference type="NCBI Taxonomy" id="1618446"/>
    <lineage>
        <taxon>Bacteria</taxon>
        <taxon>Candidatus Gottesmaniibacteriota</taxon>
    </lineage>
</organism>
<dbReference type="Pfam" id="PF00892">
    <property type="entry name" value="EamA"/>
    <property type="match status" value="1"/>
</dbReference>
<reference evidence="3 4" key="1">
    <citation type="journal article" date="2015" name="Nature">
        <title>rRNA introns, odd ribosomes, and small enigmatic genomes across a large radiation of phyla.</title>
        <authorList>
            <person name="Brown C.T."/>
            <person name="Hug L.A."/>
            <person name="Thomas B.C."/>
            <person name="Sharon I."/>
            <person name="Castelle C.J."/>
            <person name="Singh A."/>
            <person name="Wilkins M.J."/>
            <person name="Williams K.H."/>
            <person name="Banfield J.F."/>
        </authorList>
    </citation>
    <scope>NUCLEOTIDE SEQUENCE [LARGE SCALE GENOMIC DNA]</scope>
</reference>
<feature type="transmembrane region" description="Helical" evidence="1">
    <location>
        <begin position="243"/>
        <end position="263"/>
    </location>
</feature>
<evidence type="ECO:0000259" key="2">
    <source>
        <dbReference type="Pfam" id="PF00892"/>
    </source>
</evidence>
<feature type="transmembrane region" description="Helical" evidence="1">
    <location>
        <begin position="174"/>
        <end position="197"/>
    </location>
</feature>
<dbReference type="SUPFAM" id="SSF103481">
    <property type="entry name" value="Multidrug resistance efflux transporter EmrE"/>
    <property type="match status" value="2"/>
</dbReference>
<evidence type="ECO:0000313" key="3">
    <source>
        <dbReference type="EMBL" id="KKS86960.1"/>
    </source>
</evidence>
<accession>A0A0G1CMF9</accession>
<dbReference type="Proteomes" id="UP000034050">
    <property type="component" value="Unassembled WGS sequence"/>
</dbReference>
<keyword evidence="1" id="KW-0472">Membrane</keyword>
<keyword evidence="1" id="KW-0812">Transmembrane</keyword>
<name>A0A0G1CMF9_9BACT</name>
<dbReference type="GO" id="GO:0016020">
    <property type="term" value="C:membrane"/>
    <property type="evidence" value="ECO:0007669"/>
    <property type="project" value="InterPro"/>
</dbReference>
<sequence>MNWILASTLMFISSVMLYLLVRKSSLLKTPSQFNNLAMFIVPLMVYLIMVGFTRADMRINFYEFLIILVSAIFFSYLGNVFSLKSIEYAPNPGYSLVLSKSYVLFTTIAAIFLFQATLSWQKAAAIMLIIIASALIMITKKSQDKSHVCPSWLPLSIGSFFCWGLLALSSKYLLTLGVSILARLTYLIAIVTVLILLEMRQKKIHWKMLTKEQMMVLVFMGLSSAGFNYFMQEGFNTAPNIGYVNAMNASSIAAVAFFSAVIFGDELSKQKVLGIIGMTLGLMLLVV</sequence>
<comment type="caution">
    <text evidence="3">The sequence shown here is derived from an EMBL/GenBank/DDBJ whole genome shotgun (WGS) entry which is preliminary data.</text>
</comment>
<feature type="transmembrane region" description="Helical" evidence="1">
    <location>
        <begin position="6"/>
        <end position="21"/>
    </location>
</feature>
<feature type="domain" description="EamA" evidence="2">
    <location>
        <begin position="152"/>
        <end position="286"/>
    </location>
</feature>
<protein>
    <recommendedName>
        <fullName evidence="2">EamA domain-containing protein</fullName>
    </recommendedName>
</protein>
<feature type="transmembrane region" description="Helical" evidence="1">
    <location>
        <begin position="33"/>
        <end position="53"/>
    </location>
</feature>
<gene>
    <name evidence="3" type="ORF">UV61_C0006G0161</name>
</gene>
<feature type="transmembrane region" description="Helical" evidence="1">
    <location>
        <begin position="151"/>
        <end position="168"/>
    </location>
</feature>
<evidence type="ECO:0000313" key="4">
    <source>
        <dbReference type="Proteomes" id="UP000034050"/>
    </source>
</evidence>
<feature type="transmembrane region" description="Helical" evidence="1">
    <location>
        <begin position="93"/>
        <end position="114"/>
    </location>
</feature>
<dbReference type="AlphaFoldDB" id="A0A0G1CMF9"/>